<evidence type="ECO:0000256" key="1">
    <source>
        <dbReference type="ARBA" id="ARBA00022553"/>
    </source>
</evidence>
<dbReference type="RefSeq" id="WP_088753896.1">
    <property type="nucleotide sequence ID" value="NZ_JARJFG010000018.1"/>
</dbReference>
<accession>A0A225T2T8</accession>
<feature type="domain" description="Response regulatory" evidence="5">
    <location>
        <begin position="2"/>
        <end position="118"/>
    </location>
</feature>
<dbReference type="Proteomes" id="UP000214747">
    <property type="component" value="Unassembled WGS sequence"/>
</dbReference>
<dbReference type="InterPro" id="IPR039420">
    <property type="entry name" value="WalR-like"/>
</dbReference>
<dbReference type="CDD" id="cd17535">
    <property type="entry name" value="REC_NarL-like"/>
    <property type="match status" value="1"/>
</dbReference>
<proteinExistence type="predicted"/>
<dbReference type="GO" id="GO:0003677">
    <property type="term" value="F:DNA binding"/>
    <property type="evidence" value="ECO:0007669"/>
    <property type="project" value="UniProtKB-KW"/>
</dbReference>
<dbReference type="PRINTS" id="PR00038">
    <property type="entry name" value="HTHLUXR"/>
</dbReference>
<keyword evidence="1 3" id="KW-0597">Phosphoprotein</keyword>
<dbReference type="PROSITE" id="PS50043">
    <property type="entry name" value="HTH_LUXR_2"/>
    <property type="match status" value="1"/>
</dbReference>
<comment type="caution">
    <text evidence="6">The sequence shown here is derived from an EMBL/GenBank/DDBJ whole genome shotgun (WGS) entry which is preliminary data.</text>
</comment>
<evidence type="ECO:0000256" key="2">
    <source>
        <dbReference type="ARBA" id="ARBA00023125"/>
    </source>
</evidence>
<gene>
    <name evidence="6" type="ORF">CEJ45_03925</name>
</gene>
<keyword evidence="7" id="KW-1185">Reference proteome</keyword>
<sequence>MNIVLVDDQIMMRAGLRCLIEKMAGQQVIGEVEAGPVALHVIQSVAPDAVIIDLSSDTRQGLALLADICSKCPASRVVIIGNQPDAELLAEVMRMGVAAYLLKQSSPAELDIALQAVARNECYLTPAVAKSMISHCLYTGAARQAQPDPLTPRQHQILAMIAHRKTTKEIAYELDLSEKTIAAHRAQIMDRIGVRDVVGLVLWAVKHNLVERQT</sequence>
<dbReference type="GO" id="GO:0000160">
    <property type="term" value="P:phosphorelay signal transduction system"/>
    <property type="evidence" value="ECO:0007669"/>
    <property type="project" value="InterPro"/>
</dbReference>
<protein>
    <submittedName>
        <fullName evidence="6">DNA-binding response regulator</fullName>
    </submittedName>
</protein>
<dbReference type="InterPro" id="IPR001789">
    <property type="entry name" value="Sig_transdc_resp-reg_receiver"/>
</dbReference>
<dbReference type="Pfam" id="PF00196">
    <property type="entry name" value="GerE"/>
    <property type="match status" value="1"/>
</dbReference>
<evidence type="ECO:0000259" key="5">
    <source>
        <dbReference type="PROSITE" id="PS50110"/>
    </source>
</evidence>
<feature type="modified residue" description="4-aspartylphosphate" evidence="3">
    <location>
        <position position="53"/>
    </location>
</feature>
<dbReference type="CDD" id="cd06170">
    <property type="entry name" value="LuxR_C_like"/>
    <property type="match status" value="1"/>
</dbReference>
<dbReference type="Gene3D" id="3.40.50.2300">
    <property type="match status" value="1"/>
</dbReference>
<dbReference type="GO" id="GO:0006355">
    <property type="term" value="P:regulation of DNA-templated transcription"/>
    <property type="evidence" value="ECO:0007669"/>
    <property type="project" value="InterPro"/>
</dbReference>
<dbReference type="InterPro" id="IPR058245">
    <property type="entry name" value="NreC/VraR/RcsB-like_REC"/>
</dbReference>
<feature type="domain" description="HTH luxR-type" evidence="4">
    <location>
        <begin position="143"/>
        <end position="208"/>
    </location>
</feature>
<evidence type="ECO:0000259" key="4">
    <source>
        <dbReference type="PROSITE" id="PS50043"/>
    </source>
</evidence>
<dbReference type="AlphaFoldDB" id="A0A225T2T8"/>
<dbReference type="PANTHER" id="PTHR43214:SF43">
    <property type="entry name" value="TWO-COMPONENT RESPONSE REGULATOR"/>
    <property type="match status" value="1"/>
</dbReference>
<dbReference type="InterPro" id="IPR011006">
    <property type="entry name" value="CheY-like_superfamily"/>
</dbReference>
<dbReference type="SMART" id="SM00421">
    <property type="entry name" value="HTH_LUXR"/>
    <property type="match status" value="1"/>
</dbReference>
<dbReference type="SMART" id="SM00448">
    <property type="entry name" value="REC"/>
    <property type="match status" value="1"/>
</dbReference>
<dbReference type="SUPFAM" id="SSF46894">
    <property type="entry name" value="C-terminal effector domain of the bipartite response regulators"/>
    <property type="match status" value="1"/>
</dbReference>
<organism evidence="6 7">
    <name type="scientific">Herbaspirillum aquaticum</name>
    <dbReference type="NCBI Taxonomy" id="568783"/>
    <lineage>
        <taxon>Bacteria</taxon>
        <taxon>Pseudomonadati</taxon>
        <taxon>Pseudomonadota</taxon>
        <taxon>Betaproteobacteria</taxon>
        <taxon>Burkholderiales</taxon>
        <taxon>Oxalobacteraceae</taxon>
        <taxon>Herbaspirillum</taxon>
    </lineage>
</organism>
<dbReference type="InterPro" id="IPR000792">
    <property type="entry name" value="Tscrpt_reg_LuxR_C"/>
</dbReference>
<reference evidence="6 7" key="1">
    <citation type="journal article" date="2010" name="Int. J. Syst. Evol. Microbiol.">
        <title>Reclassification of Herbaspirillum putei as a later heterotypic synonym of Herbaspirillum huttiense, with the description of H. huttiense subsp. huttiense subsp. nov. and H. huttiense subsp. putei subsp. nov., comb. nov., and description of Herbaspirillum aquaticum sp. nov.</title>
        <authorList>
            <person name="Dobritsa A.P."/>
            <person name="Reddy M.C."/>
            <person name="Samadpour M."/>
        </authorList>
    </citation>
    <scope>NUCLEOTIDE SEQUENCE [LARGE SCALE GENOMIC DNA]</scope>
    <source>
        <strain evidence="6 7">IEH 4430</strain>
    </source>
</reference>
<keyword evidence="2 6" id="KW-0238">DNA-binding</keyword>
<dbReference type="PANTHER" id="PTHR43214">
    <property type="entry name" value="TWO-COMPONENT RESPONSE REGULATOR"/>
    <property type="match status" value="1"/>
</dbReference>
<evidence type="ECO:0000256" key="3">
    <source>
        <dbReference type="PROSITE-ProRule" id="PRU00169"/>
    </source>
</evidence>
<evidence type="ECO:0000313" key="6">
    <source>
        <dbReference type="EMBL" id="OWY36363.1"/>
    </source>
</evidence>
<name>A0A225T2T8_9BURK</name>
<dbReference type="InterPro" id="IPR016032">
    <property type="entry name" value="Sig_transdc_resp-reg_C-effctor"/>
</dbReference>
<dbReference type="SUPFAM" id="SSF52172">
    <property type="entry name" value="CheY-like"/>
    <property type="match status" value="1"/>
</dbReference>
<dbReference type="PROSITE" id="PS50110">
    <property type="entry name" value="RESPONSE_REGULATORY"/>
    <property type="match status" value="1"/>
</dbReference>
<dbReference type="Pfam" id="PF00072">
    <property type="entry name" value="Response_reg"/>
    <property type="match status" value="1"/>
</dbReference>
<dbReference type="EMBL" id="NJGV01000002">
    <property type="protein sequence ID" value="OWY36363.1"/>
    <property type="molecule type" value="Genomic_DNA"/>
</dbReference>
<evidence type="ECO:0000313" key="7">
    <source>
        <dbReference type="Proteomes" id="UP000214747"/>
    </source>
</evidence>